<gene>
    <name evidence="2" type="ORF">CLV92_11657</name>
</gene>
<dbReference type="Gene3D" id="2.160.20.80">
    <property type="entry name" value="E3 ubiquitin-protein ligase SopA"/>
    <property type="match status" value="1"/>
</dbReference>
<organism evidence="2 3">
    <name type="scientific">Kineococcus xinjiangensis</name>
    <dbReference type="NCBI Taxonomy" id="512762"/>
    <lineage>
        <taxon>Bacteria</taxon>
        <taxon>Bacillati</taxon>
        <taxon>Actinomycetota</taxon>
        <taxon>Actinomycetes</taxon>
        <taxon>Kineosporiales</taxon>
        <taxon>Kineosporiaceae</taxon>
        <taxon>Kineococcus</taxon>
    </lineage>
</organism>
<keyword evidence="3" id="KW-1185">Reference proteome</keyword>
<accession>A0A2S6IDA2</accession>
<dbReference type="EMBL" id="PTJD01000016">
    <property type="protein sequence ID" value="PPK92195.1"/>
    <property type="molecule type" value="Genomic_DNA"/>
</dbReference>
<evidence type="ECO:0000256" key="1">
    <source>
        <dbReference type="SAM" id="MobiDB-lite"/>
    </source>
</evidence>
<dbReference type="PANTHER" id="PTHR14136">
    <property type="entry name" value="BTB_POZ DOMAIN-CONTAINING PROTEIN KCTD9"/>
    <property type="match status" value="1"/>
</dbReference>
<feature type="compositionally biased region" description="Basic residues" evidence="1">
    <location>
        <begin position="299"/>
        <end position="310"/>
    </location>
</feature>
<feature type="region of interest" description="Disordered" evidence="1">
    <location>
        <begin position="284"/>
        <end position="325"/>
    </location>
</feature>
<evidence type="ECO:0000313" key="2">
    <source>
        <dbReference type="EMBL" id="PPK92195.1"/>
    </source>
</evidence>
<dbReference type="InterPro" id="IPR051082">
    <property type="entry name" value="Pentapeptide-BTB/POZ_domain"/>
</dbReference>
<dbReference type="RefSeq" id="WP_104435112.1">
    <property type="nucleotide sequence ID" value="NZ_PTJD01000016.1"/>
</dbReference>
<sequence>MTTAADGDLRPGLRGDCARCFALCCTALPFAASADFALDKAAGTPCPNLEADFGCGIHAHLRERGFAGCTVFDCFGAGQRVSQSTFSGIDWRSAPAVAAPMFAAFAGARHLHELLWYLSEALELIEAPEPVEDRRRAVGPVARLRADLAALRAEVTALAEGDAAQLAGLDVAPLRQRIGPLLQSTSERVRAGLPRRRELRGADLTGADLRGADLAGAGLRGAFLLGADLRGADLRLADLLGADLRGARLDGADLGTSLFLTQVQLAAASGDAATRVPAVLGPPAHWSPERRAVPLPAPRVRRGARSRRGRPAPPGNGREAGPRGT</sequence>
<reference evidence="2 3" key="1">
    <citation type="submission" date="2018-02" db="EMBL/GenBank/DDBJ databases">
        <title>Genomic Encyclopedia of Archaeal and Bacterial Type Strains, Phase II (KMG-II): from individual species to whole genera.</title>
        <authorList>
            <person name="Goeker M."/>
        </authorList>
    </citation>
    <scope>NUCLEOTIDE SEQUENCE [LARGE SCALE GENOMIC DNA]</scope>
    <source>
        <strain evidence="2 3">DSM 22857</strain>
    </source>
</reference>
<protein>
    <submittedName>
        <fullName evidence="2">Pentapeptide repeat protein</fullName>
    </submittedName>
</protein>
<evidence type="ECO:0000313" key="3">
    <source>
        <dbReference type="Proteomes" id="UP000239485"/>
    </source>
</evidence>
<dbReference type="Pfam" id="PF00805">
    <property type="entry name" value="Pentapeptide"/>
    <property type="match status" value="1"/>
</dbReference>
<proteinExistence type="predicted"/>
<dbReference type="SUPFAM" id="SSF141571">
    <property type="entry name" value="Pentapeptide repeat-like"/>
    <property type="match status" value="1"/>
</dbReference>
<dbReference type="OrthoDB" id="154708at2"/>
<dbReference type="PANTHER" id="PTHR14136:SF17">
    <property type="entry name" value="BTB_POZ DOMAIN-CONTAINING PROTEIN KCTD9"/>
    <property type="match status" value="1"/>
</dbReference>
<dbReference type="Proteomes" id="UP000239485">
    <property type="component" value="Unassembled WGS sequence"/>
</dbReference>
<dbReference type="InterPro" id="IPR001646">
    <property type="entry name" value="5peptide_repeat"/>
</dbReference>
<dbReference type="AlphaFoldDB" id="A0A2S6IDA2"/>
<comment type="caution">
    <text evidence="2">The sequence shown here is derived from an EMBL/GenBank/DDBJ whole genome shotgun (WGS) entry which is preliminary data.</text>
</comment>
<name>A0A2S6IDA2_9ACTN</name>